<name>A0A843UXQ3_COLES</name>
<dbReference type="OrthoDB" id="2015856at2759"/>
<evidence type="ECO:0000256" key="4">
    <source>
        <dbReference type="ARBA" id="ARBA00022676"/>
    </source>
</evidence>
<proteinExistence type="inferred from homology"/>
<evidence type="ECO:0000256" key="12">
    <source>
        <dbReference type="ARBA" id="ARBA00023277"/>
    </source>
</evidence>
<dbReference type="Gene3D" id="3.40.50.11350">
    <property type="match status" value="1"/>
</dbReference>
<feature type="transmembrane region" description="Helical" evidence="15">
    <location>
        <begin position="20"/>
        <end position="52"/>
    </location>
</feature>
<dbReference type="GO" id="GO:0016757">
    <property type="term" value="F:glycosyltransferase activity"/>
    <property type="evidence" value="ECO:0007669"/>
    <property type="project" value="UniProtKB-KW"/>
</dbReference>
<sequence>REREEEEVVSFLSSSLSLSLSLACSLALGVLFLLGFSILSVLLACTFALFLLGGLAATPGMVPAGASPTTAACGFTARRRVADLSVNVEMPSQVADLPGQDDADSGDGGAPGSSGGHQYHHLPQWVRSGGKRAWWRRKGRAAMGVAALVSVLCLATVFVTASRLRAPFGVGSGAGAGVFPVGGSRGSNVINAGGAVSNNVVEEVSVTRRRMGDVSTMTALSELWRKPEAGSYYSQCVGRRRNRYGTDAPDGYLLVRANGGLNQMRMGIADAVAAAKMMNAALVLPYLDHTSFWTDPSGFKDIFNWKHFIDALKNDVEIVESLPPEYREIKPRDKAPISWSKSGYYRQDLRRLLKRFKVVKFTHTDSRLANNGIPPSFQKLRCYANYRALRYTPEIEEMGQALVDRLRSSGEPYIALHLRYEKDMLSFTGCNHGLTAQESAELEAMRWSTKHWREKVIDGTDVRLRGGCPMTPREAAVFLKAIGYPPATNVYIAAGEIYGSSSMDAFLAEYPNVHTHTSLATAEELGPFKPYSNRLAALDYIIALESDVFVYTYDGNMAKAVQGHRKFEGFRTTIDPDRQKLVKLIDKMDAGELSWEQFTSRVKKDHAHRRGGPSERRPGTPSRLDPKHEENFYANPYPDCICANTTQGITMRVDAVKKSRLLPG</sequence>
<keyword evidence="17" id="KW-1185">Reference proteome</keyword>
<evidence type="ECO:0000256" key="6">
    <source>
        <dbReference type="ARBA" id="ARBA00022692"/>
    </source>
</evidence>
<comment type="similarity">
    <text evidence="3">Belongs to the glycosyltransferase GT106 family.</text>
</comment>
<organism evidence="16 17">
    <name type="scientific">Colocasia esculenta</name>
    <name type="common">Wild taro</name>
    <name type="synonym">Arum esculentum</name>
    <dbReference type="NCBI Taxonomy" id="4460"/>
    <lineage>
        <taxon>Eukaryota</taxon>
        <taxon>Viridiplantae</taxon>
        <taxon>Streptophyta</taxon>
        <taxon>Embryophyta</taxon>
        <taxon>Tracheophyta</taxon>
        <taxon>Spermatophyta</taxon>
        <taxon>Magnoliopsida</taxon>
        <taxon>Liliopsida</taxon>
        <taxon>Araceae</taxon>
        <taxon>Aroideae</taxon>
        <taxon>Colocasieae</taxon>
        <taxon>Colocasia</taxon>
    </lineage>
</organism>
<keyword evidence="6 15" id="KW-0812">Transmembrane</keyword>
<feature type="region of interest" description="Disordered" evidence="14">
    <location>
        <begin position="601"/>
        <end position="629"/>
    </location>
</feature>
<keyword evidence="11" id="KW-0294">Fucose metabolism</keyword>
<dbReference type="Proteomes" id="UP000652761">
    <property type="component" value="Unassembled WGS sequence"/>
</dbReference>
<feature type="compositionally biased region" description="Gly residues" evidence="14">
    <location>
        <begin position="106"/>
        <end position="115"/>
    </location>
</feature>
<keyword evidence="7" id="KW-0735">Signal-anchor</keyword>
<evidence type="ECO:0000256" key="8">
    <source>
        <dbReference type="ARBA" id="ARBA00022989"/>
    </source>
</evidence>
<dbReference type="GO" id="GO:0005737">
    <property type="term" value="C:cytoplasm"/>
    <property type="evidence" value="ECO:0007669"/>
    <property type="project" value="TreeGrafter"/>
</dbReference>
<dbReference type="AlphaFoldDB" id="A0A843UXQ3"/>
<protein>
    <recommendedName>
        <fullName evidence="13">O-fucosyltransferase family protein</fullName>
    </recommendedName>
</protein>
<evidence type="ECO:0000256" key="14">
    <source>
        <dbReference type="SAM" id="MobiDB-lite"/>
    </source>
</evidence>
<evidence type="ECO:0000256" key="15">
    <source>
        <dbReference type="SAM" id="Phobius"/>
    </source>
</evidence>
<feature type="transmembrane region" description="Helical" evidence="15">
    <location>
        <begin position="141"/>
        <end position="161"/>
    </location>
</feature>
<evidence type="ECO:0000256" key="2">
    <source>
        <dbReference type="ARBA" id="ARBA00004881"/>
    </source>
</evidence>
<dbReference type="CDD" id="cd11299">
    <property type="entry name" value="O-FucT_plant"/>
    <property type="match status" value="1"/>
</dbReference>
<dbReference type="GO" id="GO:0016020">
    <property type="term" value="C:membrane"/>
    <property type="evidence" value="ECO:0007669"/>
    <property type="project" value="UniProtKB-SubCell"/>
</dbReference>
<feature type="non-terminal residue" evidence="16">
    <location>
        <position position="1"/>
    </location>
</feature>
<evidence type="ECO:0000256" key="10">
    <source>
        <dbReference type="ARBA" id="ARBA00023180"/>
    </source>
</evidence>
<dbReference type="PANTHER" id="PTHR31741:SF4">
    <property type="entry name" value="O-FUCOSYLTRANSFERASE 28"/>
    <property type="match status" value="1"/>
</dbReference>
<gene>
    <name evidence="16" type="ORF">Taro_018923</name>
</gene>
<keyword evidence="5" id="KW-0808">Transferase</keyword>
<dbReference type="GO" id="GO:0006004">
    <property type="term" value="P:fucose metabolic process"/>
    <property type="evidence" value="ECO:0007669"/>
    <property type="project" value="UniProtKB-KW"/>
</dbReference>
<keyword evidence="9 15" id="KW-0472">Membrane</keyword>
<feature type="compositionally biased region" description="Basic residues" evidence="14">
    <location>
        <begin position="601"/>
        <end position="611"/>
    </location>
</feature>
<evidence type="ECO:0000256" key="11">
    <source>
        <dbReference type="ARBA" id="ARBA00023253"/>
    </source>
</evidence>
<keyword evidence="12" id="KW-0119">Carbohydrate metabolism</keyword>
<dbReference type="InterPro" id="IPR024709">
    <property type="entry name" value="FucosylTrfase_pln"/>
</dbReference>
<evidence type="ECO:0000256" key="1">
    <source>
        <dbReference type="ARBA" id="ARBA00004606"/>
    </source>
</evidence>
<keyword evidence="4" id="KW-0328">Glycosyltransferase</keyword>
<evidence type="ECO:0000256" key="9">
    <source>
        <dbReference type="ARBA" id="ARBA00023136"/>
    </source>
</evidence>
<evidence type="ECO:0000256" key="7">
    <source>
        <dbReference type="ARBA" id="ARBA00022968"/>
    </source>
</evidence>
<keyword evidence="8 15" id="KW-1133">Transmembrane helix</keyword>
<accession>A0A843UXQ3</accession>
<dbReference type="PANTHER" id="PTHR31741">
    <property type="entry name" value="OS02G0726500 PROTEIN-RELATED"/>
    <property type="match status" value="1"/>
</dbReference>
<evidence type="ECO:0000256" key="3">
    <source>
        <dbReference type="ARBA" id="ARBA00007737"/>
    </source>
</evidence>
<evidence type="ECO:0000313" key="16">
    <source>
        <dbReference type="EMBL" id="MQL86394.1"/>
    </source>
</evidence>
<dbReference type="Pfam" id="PF10250">
    <property type="entry name" value="O-FucT"/>
    <property type="match status" value="1"/>
</dbReference>
<dbReference type="FunFam" id="3.40.50.11350:FF:000011">
    <property type="entry name" value="O-fucosyltransferase 28"/>
    <property type="match status" value="1"/>
</dbReference>
<keyword evidence="10" id="KW-0325">Glycoprotein</keyword>
<feature type="region of interest" description="Disordered" evidence="14">
    <location>
        <begin position="94"/>
        <end position="122"/>
    </location>
</feature>
<evidence type="ECO:0000313" key="17">
    <source>
        <dbReference type="Proteomes" id="UP000652761"/>
    </source>
</evidence>
<reference evidence="16" key="1">
    <citation type="submission" date="2017-07" db="EMBL/GenBank/DDBJ databases">
        <title>Taro Niue Genome Assembly and Annotation.</title>
        <authorList>
            <person name="Atibalentja N."/>
            <person name="Keating K."/>
            <person name="Fields C.J."/>
        </authorList>
    </citation>
    <scope>NUCLEOTIDE SEQUENCE</scope>
    <source>
        <strain evidence="16">Niue_2</strain>
        <tissue evidence="16">Leaf</tissue>
    </source>
</reference>
<comment type="caution">
    <text evidence="16">The sequence shown here is derived from an EMBL/GenBank/DDBJ whole genome shotgun (WGS) entry which is preliminary data.</text>
</comment>
<comment type="subcellular location">
    <subcellularLocation>
        <location evidence="1">Membrane</location>
        <topology evidence="1">Single-pass type II membrane protein</topology>
    </subcellularLocation>
</comment>
<dbReference type="EMBL" id="NMUH01000897">
    <property type="protein sequence ID" value="MQL86394.1"/>
    <property type="molecule type" value="Genomic_DNA"/>
</dbReference>
<evidence type="ECO:0000256" key="13">
    <source>
        <dbReference type="ARBA" id="ARBA00030350"/>
    </source>
</evidence>
<comment type="pathway">
    <text evidence="2">Glycan metabolism.</text>
</comment>
<feature type="compositionally biased region" description="Basic and acidic residues" evidence="14">
    <location>
        <begin position="612"/>
        <end position="629"/>
    </location>
</feature>
<evidence type="ECO:0000256" key="5">
    <source>
        <dbReference type="ARBA" id="ARBA00022679"/>
    </source>
</evidence>
<dbReference type="InterPro" id="IPR019378">
    <property type="entry name" value="GDP-Fuc_O-FucTrfase"/>
</dbReference>